<dbReference type="EMBL" id="DVGY01000129">
    <property type="protein sequence ID" value="HIR41314.1"/>
    <property type="molecule type" value="Genomic_DNA"/>
</dbReference>
<dbReference type="Pfam" id="PF00480">
    <property type="entry name" value="ROK"/>
    <property type="match status" value="1"/>
</dbReference>
<comment type="caution">
    <text evidence="2">The sequence shown here is derived from an EMBL/GenBank/DDBJ whole genome shotgun (WGS) entry which is preliminary data.</text>
</comment>
<sequence length="324" mass="33511">MAYCLGIDLGGTHMAAALVDPENGFTLSHRVTRPTVVTGNPDDLVGQIVELGKACLADAGIKPEELDSMGIGSPGVANSETGSIDNAHNLGVDSLPLTKALEEAFGVPVGLVNDANAAACGEFLAGAGAGCRSLVAVTLGTGVGGGIILDGKLLTGRNYAAGEIGHMVLIQDGEPCTCGQKGCLEAYASATALIRQTRRAMEAHPESAMWKLCPSLDQVNGILAFDAAREGDPVGKEVLNNYIRHLAWGVISLINLLDPEVVCIGGGISGSGDELLLPLREQVYPNVFAQNALHPTRVELAKLGNNAGLIGAACIRWMEHASKE</sequence>
<dbReference type="PROSITE" id="PS01125">
    <property type="entry name" value="ROK"/>
    <property type="match status" value="1"/>
</dbReference>
<comment type="similarity">
    <text evidence="1">Belongs to the ROK (NagC/XylR) family.</text>
</comment>
<evidence type="ECO:0000256" key="1">
    <source>
        <dbReference type="ARBA" id="ARBA00006479"/>
    </source>
</evidence>
<proteinExistence type="inferred from homology"/>
<organism evidence="2 3">
    <name type="scientific">Candidatus Egerieicola pullicola</name>
    <dbReference type="NCBI Taxonomy" id="2840775"/>
    <lineage>
        <taxon>Bacteria</taxon>
        <taxon>Bacillati</taxon>
        <taxon>Bacillota</taxon>
        <taxon>Clostridia</taxon>
        <taxon>Eubacteriales</taxon>
        <taxon>Oscillospiraceae</taxon>
        <taxon>Oscillospiraceae incertae sedis</taxon>
        <taxon>Candidatus Egerieicola</taxon>
    </lineage>
</organism>
<dbReference type="AlphaFoldDB" id="A0A9D1AJU3"/>
<dbReference type="PANTHER" id="PTHR18964">
    <property type="entry name" value="ROK (REPRESSOR, ORF, KINASE) FAMILY"/>
    <property type="match status" value="1"/>
</dbReference>
<evidence type="ECO:0000313" key="3">
    <source>
        <dbReference type="Proteomes" id="UP000886749"/>
    </source>
</evidence>
<protein>
    <submittedName>
        <fullName evidence="2">ROK family protein</fullName>
    </submittedName>
</protein>
<dbReference type="InterPro" id="IPR049874">
    <property type="entry name" value="ROK_cs"/>
</dbReference>
<dbReference type="InterPro" id="IPR043129">
    <property type="entry name" value="ATPase_NBD"/>
</dbReference>
<reference evidence="2" key="2">
    <citation type="journal article" date="2021" name="PeerJ">
        <title>Extensive microbial diversity within the chicken gut microbiome revealed by metagenomics and culture.</title>
        <authorList>
            <person name="Gilroy R."/>
            <person name="Ravi A."/>
            <person name="Getino M."/>
            <person name="Pursley I."/>
            <person name="Horton D.L."/>
            <person name="Alikhan N.F."/>
            <person name="Baker D."/>
            <person name="Gharbi K."/>
            <person name="Hall N."/>
            <person name="Watson M."/>
            <person name="Adriaenssens E.M."/>
            <person name="Foster-Nyarko E."/>
            <person name="Jarju S."/>
            <person name="Secka A."/>
            <person name="Antonio M."/>
            <person name="Oren A."/>
            <person name="Chaudhuri R.R."/>
            <person name="La Ragione R."/>
            <person name="Hildebrand F."/>
            <person name="Pallen M.J."/>
        </authorList>
    </citation>
    <scope>NUCLEOTIDE SEQUENCE</scope>
    <source>
        <strain evidence="2">CHK184-25365</strain>
    </source>
</reference>
<dbReference type="Gene3D" id="3.30.420.40">
    <property type="match status" value="2"/>
</dbReference>
<accession>A0A9D1AJU3</accession>
<reference evidence="2" key="1">
    <citation type="submission" date="2020-10" db="EMBL/GenBank/DDBJ databases">
        <authorList>
            <person name="Gilroy R."/>
        </authorList>
    </citation>
    <scope>NUCLEOTIDE SEQUENCE</scope>
    <source>
        <strain evidence="2">CHK184-25365</strain>
    </source>
</reference>
<dbReference type="InterPro" id="IPR000600">
    <property type="entry name" value="ROK"/>
</dbReference>
<dbReference type="SUPFAM" id="SSF53067">
    <property type="entry name" value="Actin-like ATPase domain"/>
    <property type="match status" value="1"/>
</dbReference>
<dbReference type="PANTHER" id="PTHR18964:SF149">
    <property type="entry name" value="BIFUNCTIONAL UDP-N-ACETYLGLUCOSAMINE 2-EPIMERASE_N-ACETYLMANNOSAMINE KINASE"/>
    <property type="match status" value="1"/>
</dbReference>
<dbReference type="Proteomes" id="UP000886749">
    <property type="component" value="Unassembled WGS sequence"/>
</dbReference>
<name>A0A9D1AJU3_9FIRM</name>
<evidence type="ECO:0000313" key="2">
    <source>
        <dbReference type="EMBL" id="HIR41314.1"/>
    </source>
</evidence>
<gene>
    <name evidence="2" type="ORF">IAB36_05760</name>
</gene>